<evidence type="ECO:0000259" key="1">
    <source>
        <dbReference type="Pfam" id="PF07589"/>
    </source>
</evidence>
<proteinExistence type="predicted"/>
<protein>
    <recommendedName>
        <fullName evidence="1">Ice-binding protein C-terminal domain-containing protein</fullName>
    </recommendedName>
</protein>
<dbReference type="Pfam" id="PF07589">
    <property type="entry name" value="PEP-CTERM"/>
    <property type="match status" value="1"/>
</dbReference>
<dbReference type="Proteomes" id="UP000321223">
    <property type="component" value="Unassembled WGS sequence"/>
</dbReference>
<sequence length="276" mass="29461">MCIVLLSALDFIEFQKTMIIAKQLFALTTCATFIGILVNIEPSLAFKSSLRIKNEKDDLVTVDVRGTVQTISGELDLGSIYPFPVVIAPGDESHIRFNIPDYLTDLHYIIDDPGVISETAFGFVGGSSGSFFLENYINSSLSNLAIINSNEFLAPLLFSSGRSTNLFIGIDLNQWIPSLTQFQAGDSFNFVNGISSSLPGVIVGTTPVSFSSSVGWFTANPYTGSGFVIAASDGDTIPEPSSTLGFLALGTLGAASTVKRKLKPSKSTEKETTKVG</sequence>
<evidence type="ECO:0000313" key="2">
    <source>
        <dbReference type="EMBL" id="GCA91474.1"/>
    </source>
</evidence>
<reference evidence="2 3" key="1">
    <citation type="journal article" date="2019" name="Appl. Environ. Microbiol.">
        <title>Co-occurrence of broad and narrow host-range viruses infecting the toxic bloom-forming cyanobacterium Microcystis aeruginosa.</title>
        <authorList>
            <person name="Morimoto D."/>
            <person name="Tominaga K."/>
            <person name="Nishimura Y."/>
            <person name="Yoshida N."/>
            <person name="Kimura S."/>
            <person name="Sako Y."/>
            <person name="Yoshida T."/>
        </authorList>
    </citation>
    <scope>NUCLEOTIDE SEQUENCE [LARGE SCALE GENOMIC DNA]</scope>
    <source>
        <strain evidence="2 3">11-30S32</strain>
    </source>
</reference>
<accession>A0A510PCJ5</accession>
<gene>
    <name evidence="2" type="ORF">MAE30S32_01260</name>
</gene>
<dbReference type="AlphaFoldDB" id="A0A510PCJ5"/>
<feature type="domain" description="Ice-binding protein C-terminal" evidence="1">
    <location>
        <begin position="236"/>
        <end position="256"/>
    </location>
</feature>
<dbReference type="InterPro" id="IPR013424">
    <property type="entry name" value="Ice-binding_C"/>
</dbReference>
<dbReference type="NCBIfam" id="TIGR02595">
    <property type="entry name" value="PEP_CTERM"/>
    <property type="match status" value="1"/>
</dbReference>
<dbReference type="EMBL" id="BHVU01000004">
    <property type="protein sequence ID" value="GCA91474.1"/>
    <property type="molecule type" value="Genomic_DNA"/>
</dbReference>
<comment type="caution">
    <text evidence="2">The sequence shown here is derived from an EMBL/GenBank/DDBJ whole genome shotgun (WGS) entry which is preliminary data.</text>
</comment>
<organism evidence="2 3">
    <name type="scientific">Microcystis aeruginosa 11-30S32</name>
    <dbReference type="NCBI Taxonomy" id="2358142"/>
    <lineage>
        <taxon>Bacteria</taxon>
        <taxon>Bacillati</taxon>
        <taxon>Cyanobacteriota</taxon>
        <taxon>Cyanophyceae</taxon>
        <taxon>Oscillatoriophycideae</taxon>
        <taxon>Chroococcales</taxon>
        <taxon>Microcystaceae</taxon>
        <taxon>Microcystis</taxon>
    </lineage>
</organism>
<evidence type="ECO:0000313" key="3">
    <source>
        <dbReference type="Proteomes" id="UP000321223"/>
    </source>
</evidence>
<name>A0A510PCJ5_MICAE</name>